<dbReference type="EMBL" id="CP151632">
    <property type="protein sequence ID" value="WZO35755.1"/>
    <property type="molecule type" value="Genomic_DNA"/>
</dbReference>
<dbReference type="Pfam" id="PF18735">
    <property type="entry name" value="HEPN_RiboL-PSP"/>
    <property type="match status" value="1"/>
</dbReference>
<feature type="domain" description="RiboL-PSP-HEPN" evidence="1">
    <location>
        <begin position="15"/>
        <end position="215"/>
    </location>
</feature>
<proteinExistence type="predicted"/>
<evidence type="ECO:0000259" key="1">
    <source>
        <dbReference type="Pfam" id="PF18735"/>
    </source>
</evidence>
<dbReference type="AlphaFoldDB" id="A0AAU6SG15"/>
<protein>
    <submittedName>
        <fullName evidence="2">HEPN domain-containing protein</fullName>
    </submittedName>
</protein>
<name>A0AAU6SG15_9MICO</name>
<evidence type="ECO:0000313" key="2">
    <source>
        <dbReference type="EMBL" id="WZO35755.1"/>
    </source>
</evidence>
<reference evidence="2" key="1">
    <citation type="submission" date="2024-04" db="EMBL/GenBank/DDBJ databases">
        <authorList>
            <person name="Roder T."/>
            <person name="Oberhansli S."/>
            <person name="Kreuzer M."/>
        </authorList>
    </citation>
    <scope>NUCLEOTIDE SEQUENCE</scope>
    <source>
        <strain evidence="2">LWS13-1.2</strain>
    </source>
</reference>
<gene>
    <name evidence="2" type="ORF">MRBLWS13_003463</name>
</gene>
<sequence>MALESFEDGTTEVKLLQRLATEAEGGEIDETNALCRAAVVLLVSHFEAFLKTIAEEFVDTVGVGQATSGQLPVGLRMAHTLPQLESIVTSRDETQRASLLKKLGTISQLWNDDAKPPKGTLQATTLARVVTSAKTEIINDLFLRMGNRGLVCDGDLDVPADNGEVRIVSIDFGLRDVVLCRNDIAHGKSERKPTPADVTRYMQFLLALATRLQRKATNLGAQVSAGTGP</sequence>
<organism evidence="2">
    <name type="scientific">Microbacterium sp. LWS13-1.2</name>
    <dbReference type="NCBI Taxonomy" id="3135264"/>
    <lineage>
        <taxon>Bacteria</taxon>
        <taxon>Bacillati</taxon>
        <taxon>Actinomycetota</taxon>
        <taxon>Actinomycetes</taxon>
        <taxon>Micrococcales</taxon>
        <taxon>Microbacteriaceae</taxon>
        <taxon>Microbacterium</taxon>
    </lineage>
</organism>
<dbReference type="RefSeq" id="WP_349426573.1">
    <property type="nucleotide sequence ID" value="NZ_CP151632.1"/>
</dbReference>
<dbReference type="InterPro" id="IPR041519">
    <property type="entry name" value="HEPN_RiboL-PSP"/>
</dbReference>
<accession>A0AAU6SG15</accession>